<dbReference type="Proteomes" id="UP000284706">
    <property type="component" value="Unassembled WGS sequence"/>
</dbReference>
<dbReference type="InParanoid" id="A0A409YLL5"/>
<gene>
    <name evidence="2" type="ORF">CVT26_001072</name>
</gene>
<protein>
    <submittedName>
        <fullName evidence="2">Uncharacterized protein</fullName>
    </submittedName>
</protein>
<evidence type="ECO:0000313" key="2">
    <source>
        <dbReference type="EMBL" id="PPR03969.1"/>
    </source>
</evidence>
<dbReference type="AlphaFoldDB" id="A0A409YLL5"/>
<organism evidence="2 3">
    <name type="scientific">Gymnopilus dilepis</name>
    <dbReference type="NCBI Taxonomy" id="231916"/>
    <lineage>
        <taxon>Eukaryota</taxon>
        <taxon>Fungi</taxon>
        <taxon>Dikarya</taxon>
        <taxon>Basidiomycota</taxon>
        <taxon>Agaricomycotina</taxon>
        <taxon>Agaricomycetes</taxon>
        <taxon>Agaricomycetidae</taxon>
        <taxon>Agaricales</taxon>
        <taxon>Agaricineae</taxon>
        <taxon>Hymenogastraceae</taxon>
        <taxon>Gymnopilus</taxon>
    </lineage>
</organism>
<reference evidence="2 3" key="1">
    <citation type="journal article" date="2018" name="Evol. Lett.">
        <title>Horizontal gene cluster transfer increased hallucinogenic mushroom diversity.</title>
        <authorList>
            <person name="Reynolds H.T."/>
            <person name="Vijayakumar V."/>
            <person name="Gluck-Thaler E."/>
            <person name="Korotkin H.B."/>
            <person name="Matheny P.B."/>
            <person name="Slot J.C."/>
        </authorList>
    </citation>
    <scope>NUCLEOTIDE SEQUENCE [LARGE SCALE GENOMIC DNA]</scope>
    <source>
        <strain evidence="2 3">SRW20</strain>
    </source>
</reference>
<feature type="region of interest" description="Disordered" evidence="1">
    <location>
        <begin position="55"/>
        <end position="76"/>
    </location>
</feature>
<dbReference type="EMBL" id="NHYE01000685">
    <property type="protein sequence ID" value="PPR03969.1"/>
    <property type="molecule type" value="Genomic_DNA"/>
</dbReference>
<name>A0A409YLL5_9AGAR</name>
<keyword evidence="3" id="KW-1185">Reference proteome</keyword>
<evidence type="ECO:0000256" key="1">
    <source>
        <dbReference type="SAM" id="MobiDB-lite"/>
    </source>
</evidence>
<sequence length="109" mass="11934">MEKKVEACASRVPGPQKPSSAPIYSAQNCANSVPKRFPDLGGEVEASLRPLASWGPEFEKGATEEAESVEIRSSGGKSRFKDIFAWLSVTRIVFEWDMKGQCRGDEAQV</sequence>
<feature type="region of interest" description="Disordered" evidence="1">
    <location>
        <begin position="1"/>
        <end position="23"/>
    </location>
</feature>
<evidence type="ECO:0000313" key="3">
    <source>
        <dbReference type="Proteomes" id="UP000284706"/>
    </source>
</evidence>
<comment type="caution">
    <text evidence="2">The sequence shown here is derived from an EMBL/GenBank/DDBJ whole genome shotgun (WGS) entry which is preliminary data.</text>
</comment>
<proteinExistence type="predicted"/>
<accession>A0A409YLL5</accession>